<feature type="transmembrane region" description="Helical" evidence="1">
    <location>
        <begin position="20"/>
        <end position="43"/>
    </location>
</feature>
<evidence type="ECO:0000313" key="3">
    <source>
        <dbReference type="Proteomes" id="UP000093712"/>
    </source>
</evidence>
<name>A0AA91IWB1_9MYCO</name>
<evidence type="ECO:0000256" key="1">
    <source>
        <dbReference type="SAM" id="Phobius"/>
    </source>
</evidence>
<evidence type="ECO:0000313" key="2">
    <source>
        <dbReference type="EMBL" id="OBK81650.1"/>
    </source>
</evidence>
<keyword evidence="1" id="KW-0472">Membrane</keyword>
<keyword evidence="1" id="KW-0812">Transmembrane</keyword>
<feature type="transmembrane region" description="Helical" evidence="1">
    <location>
        <begin position="126"/>
        <end position="146"/>
    </location>
</feature>
<reference evidence="2 3" key="1">
    <citation type="submission" date="2016-06" db="EMBL/GenBank/DDBJ databases">
        <authorList>
            <person name="Sutton G."/>
            <person name="Brinkac L."/>
            <person name="Sanka R."/>
            <person name="Adams M."/>
            <person name="Lau E."/>
            <person name="Garcia-Basteiro A."/>
            <person name="Lopez-Varela E."/>
            <person name="Palencia S."/>
        </authorList>
    </citation>
    <scope>NUCLEOTIDE SEQUENCE [LARGE SCALE GENOMIC DNA]</scope>
    <source>
        <strain evidence="2 3">1211594.5</strain>
    </source>
</reference>
<comment type="caution">
    <text evidence="2">The sequence shown here is derived from an EMBL/GenBank/DDBJ whole genome shotgun (WGS) entry which is preliminary data.</text>
</comment>
<dbReference type="AlphaFoldDB" id="A0AA91IWB1"/>
<sequence>MARAQRARGSTTPWHPLTRIAFRFCFVYFGLFCLISAQITFVYTGVLANVLPEHAVLWQMTVLEPFLSSVGHHVFGIDAVLRRDSGSGDQAVVWVLVFVLLVVAVAATLIWSVLDRRRGDYTRVFAWFLLFVRLCVAGQMLFYGVAKVIPAQMPAPSLSALLQPYGQFSPASVLWLQVGSSHPYEIALGAVEVIGGLLLLWTRTATLGALISVMAMGQVFLLNMTYDVPVKILSFHLLLLSLFLLAPQLRRLANVLVLQRPAEPTTQPPLFDTERANRITTVVVPLLGLWVLIGCLVDTWSAWHEYGGGRDKPELYGIWAVTEFSVDGTVTPPLTTDGTRWQHVVFDEPGLLTYQRMNGELIAEPAELDGDTGAIALPMSETPLSYERPAPDRLRLAGELDGRQVSMALEQVDLDSFTLRSRGFNWVQEYPYFR</sequence>
<protein>
    <submittedName>
        <fullName evidence="2">DoxX family protein</fullName>
    </submittedName>
</protein>
<dbReference type="EMBL" id="LZME01000137">
    <property type="protein sequence ID" value="OBK81650.1"/>
    <property type="molecule type" value="Genomic_DNA"/>
</dbReference>
<feature type="transmembrane region" description="Helical" evidence="1">
    <location>
        <begin position="207"/>
        <end position="226"/>
    </location>
</feature>
<accession>A0AA91IWB1</accession>
<dbReference type="Proteomes" id="UP000093712">
    <property type="component" value="Unassembled WGS sequence"/>
</dbReference>
<proteinExistence type="predicted"/>
<feature type="transmembrane region" description="Helical" evidence="1">
    <location>
        <begin position="282"/>
        <end position="303"/>
    </location>
</feature>
<organism evidence="2 3">
    <name type="scientific">Mycolicibacter heraklionensis</name>
    <dbReference type="NCBI Taxonomy" id="512402"/>
    <lineage>
        <taxon>Bacteria</taxon>
        <taxon>Bacillati</taxon>
        <taxon>Actinomycetota</taxon>
        <taxon>Actinomycetes</taxon>
        <taxon>Mycobacteriales</taxon>
        <taxon>Mycobacteriaceae</taxon>
        <taxon>Mycolicibacter</taxon>
    </lineage>
</organism>
<dbReference type="RefSeq" id="WP_065042005.1">
    <property type="nucleotide sequence ID" value="NZ_LZME01000137.1"/>
</dbReference>
<gene>
    <name evidence="2" type="ORF">A5649_10770</name>
</gene>
<keyword evidence="1" id="KW-1133">Transmembrane helix</keyword>
<feature type="transmembrane region" description="Helical" evidence="1">
    <location>
        <begin position="91"/>
        <end position="114"/>
    </location>
</feature>